<organism evidence="1 2">
    <name type="scientific">Aquilegia coerulea</name>
    <name type="common">Rocky mountain columbine</name>
    <dbReference type="NCBI Taxonomy" id="218851"/>
    <lineage>
        <taxon>Eukaryota</taxon>
        <taxon>Viridiplantae</taxon>
        <taxon>Streptophyta</taxon>
        <taxon>Embryophyta</taxon>
        <taxon>Tracheophyta</taxon>
        <taxon>Spermatophyta</taxon>
        <taxon>Magnoliopsida</taxon>
        <taxon>Ranunculales</taxon>
        <taxon>Ranunculaceae</taxon>
        <taxon>Thalictroideae</taxon>
        <taxon>Aquilegia</taxon>
    </lineage>
</organism>
<dbReference type="EMBL" id="KZ305036">
    <property type="protein sequence ID" value="PIA43510.1"/>
    <property type="molecule type" value="Genomic_DNA"/>
</dbReference>
<gene>
    <name evidence="1" type="ORF">AQUCO_01900125v1</name>
</gene>
<proteinExistence type="predicted"/>
<name>A0A2G5DJ17_AQUCA</name>
<dbReference type="Proteomes" id="UP000230069">
    <property type="component" value="Unassembled WGS sequence"/>
</dbReference>
<dbReference type="AlphaFoldDB" id="A0A2G5DJ17"/>
<evidence type="ECO:0000313" key="2">
    <source>
        <dbReference type="Proteomes" id="UP000230069"/>
    </source>
</evidence>
<keyword evidence="2" id="KW-1185">Reference proteome</keyword>
<accession>A0A2G5DJ17</accession>
<reference evidence="1 2" key="1">
    <citation type="submission" date="2017-09" db="EMBL/GenBank/DDBJ databases">
        <title>WGS assembly of Aquilegia coerulea Goldsmith.</title>
        <authorList>
            <person name="Hodges S."/>
            <person name="Kramer E."/>
            <person name="Nordborg M."/>
            <person name="Tomkins J."/>
            <person name="Borevitz J."/>
            <person name="Derieg N."/>
            <person name="Yan J."/>
            <person name="Mihaltcheva S."/>
            <person name="Hayes R.D."/>
            <person name="Rokhsar D."/>
        </authorList>
    </citation>
    <scope>NUCLEOTIDE SEQUENCE [LARGE SCALE GENOMIC DNA]</scope>
    <source>
        <strain evidence="2">cv. Goldsmith</strain>
    </source>
</reference>
<evidence type="ECO:0000313" key="1">
    <source>
        <dbReference type="EMBL" id="PIA43510.1"/>
    </source>
</evidence>
<dbReference type="InParanoid" id="A0A2G5DJ17"/>
<protein>
    <submittedName>
        <fullName evidence="1">Uncharacterized protein</fullName>
    </submittedName>
</protein>
<sequence length="77" mass="8901">MQSLIICLLRQWRQHYTALTHYYLKTSTNYSAQLLIIRSSNPRTFRRSSSPPFTKSQLKPSFNSLASIILASLNKLV</sequence>